<dbReference type="GO" id="GO:0071949">
    <property type="term" value="F:FAD binding"/>
    <property type="evidence" value="ECO:0007669"/>
    <property type="project" value="InterPro"/>
</dbReference>
<accession>A0A382XQK3</accession>
<proteinExistence type="inferred from homology"/>
<dbReference type="InterPro" id="IPR023209">
    <property type="entry name" value="DAO"/>
</dbReference>
<keyword evidence="3" id="KW-0285">Flavoprotein</keyword>
<evidence type="ECO:0000256" key="1">
    <source>
        <dbReference type="ARBA" id="ARBA00001974"/>
    </source>
</evidence>
<feature type="domain" description="FAD dependent oxidoreductase" evidence="6">
    <location>
        <begin position="44"/>
        <end position="97"/>
    </location>
</feature>
<comment type="similarity">
    <text evidence="2">Belongs to the DAMOX/DASOX family.</text>
</comment>
<reference evidence="7" key="1">
    <citation type="submission" date="2018-05" db="EMBL/GenBank/DDBJ databases">
        <authorList>
            <person name="Lanie J.A."/>
            <person name="Ng W.-L."/>
            <person name="Kazmierczak K.M."/>
            <person name="Andrzejewski T.M."/>
            <person name="Davidsen T.M."/>
            <person name="Wayne K.J."/>
            <person name="Tettelin H."/>
            <person name="Glass J.I."/>
            <person name="Rusch D."/>
            <person name="Podicherti R."/>
            <person name="Tsui H.-C.T."/>
            <person name="Winkler M.E."/>
        </authorList>
    </citation>
    <scope>NUCLEOTIDE SEQUENCE</scope>
</reference>
<gene>
    <name evidence="7" type="ORF">METZ01_LOCUS425984</name>
</gene>
<dbReference type="GO" id="GO:0019478">
    <property type="term" value="P:D-amino acid catabolic process"/>
    <property type="evidence" value="ECO:0007669"/>
    <property type="project" value="TreeGrafter"/>
</dbReference>
<evidence type="ECO:0000256" key="3">
    <source>
        <dbReference type="ARBA" id="ARBA00022630"/>
    </source>
</evidence>
<dbReference type="Gene3D" id="3.30.9.10">
    <property type="entry name" value="D-Amino Acid Oxidase, subunit A, domain 2"/>
    <property type="match status" value="1"/>
</dbReference>
<protein>
    <recommendedName>
        <fullName evidence="6">FAD dependent oxidoreductase domain-containing protein</fullName>
    </recommendedName>
</protein>
<comment type="cofactor">
    <cofactor evidence="1">
        <name>FAD</name>
        <dbReference type="ChEBI" id="CHEBI:57692"/>
    </cofactor>
</comment>
<dbReference type="PROSITE" id="PS51318">
    <property type="entry name" value="TAT"/>
    <property type="match status" value="1"/>
</dbReference>
<name>A0A382XQK3_9ZZZZ</name>
<keyword evidence="5" id="KW-0560">Oxidoreductase</keyword>
<dbReference type="GO" id="GO:0003884">
    <property type="term" value="F:D-amino-acid oxidase activity"/>
    <property type="evidence" value="ECO:0007669"/>
    <property type="project" value="InterPro"/>
</dbReference>
<dbReference type="InterPro" id="IPR006311">
    <property type="entry name" value="TAT_signal"/>
</dbReference>
<evidence type="ECO:0000313" key="7">
    <source>
        <dbReference type="EMBL" id="SVD73130.1"/>
    </source>
</evidence>
<dbReference type="GO" id="GO:0005737">
    <property type="term" value="C:cytoplasm"/>
    <property type="evidence" value="ECO:0007669"/>
    <property type="project" value="TreeGrafter"/>
</dbReference>
<dbReference type="EMBL" id="UINC01169540">
    <property type="protein sequence ID" value="SVD73130.1"/>
    <property type="molecule type" value="Genomic_DNA"/>
</dbReference>
<evidence type="ECO:0000256" key="2">
    <source>
        <dbReference type="ARBA" id="ARBA00006730"/>
    </source>
</evidence>
<organism evidence="7">
    <name type="scientific">marine metagenome</name>
    <dbReference type="NCBI Taxonomy" id="408172"/>
    <lineage>
        <taxon>unclassified sequences</taxon>
        <taxon>metagenomes</taxon>
        <taxon>ecological metagenomes</taxon>
    </lineage>
</organism>
<evidence type="ECO:0000256" key="5">
    <source>
        <dbReference type="ARBA" id="ARBA00023002"/>
    </source>
</evidence>
<dbReference type="PANTHER" id="PTHR11530:SF11">
    <property type="entry name" value="D-ASPARTATE OXIDASE"/>
    <property type="match status" value="1"/>
</dbReference>
<dbReference type="PANTHER" id="PTHR11530">
    <property type="entry name" value="D-AMINO ACID OXIDASE"/>
    <property type="match status" value="1"/>
</dbReference>
<dbReference type="Pfam" id="PF01266">
    <property type="entry name" value="DAO"/>
    <property type="match status" value="1"/>
</dbReference>
<evidence type="ECO:0000259" key="6">
    <source>
        <dbReference type="Pfam" id="PF01266"/>
    </source>
</evidence>
<dbReference type="PROSITE" id="PS51257">
    <property type="entry name" value="PROKAR_LIPOPROTEIN"/>
    <property type="match status" value="1"/>
</dbReference>
<feature type="non-terminal residue" evidence="7">
    <location>
        <position position="97"/>
    </location>
</feature>
<dbReference type="Gene3D" id="3.40.50.720">
    <property type="entry name" value="NAD(P)-binding Rossmann-like Domain"/>
    <property type="match status" value="1"/>
</dbReference>
<sequence>MKKDNDLLKLHFGRRRFLTLASLGAALGVSGACTRVPETGRGYAPVRASADRVIRTVSGLRPYRPSGFVVRSERIGHKTVVHNYGHGGAGVTLSWGT</sequence>
<evidence type="ECO:0000256" key="4">
    <source>
        <dbReference type="ARBA" id="ARBA00022827"/>
    </source>
</evidence>
<dbReference type="InterPro" id="IPR006076">
    <property type="entry name" value="FAD-dep_OxRdtase"/>
</dbReference>
<keyword evidence="4" id="KW-0274">FAD</keyword>
<dbReference type="AlphaFoldDB" id="A0A382XQK3"/>